<dbReference type="Gene3D" id="3.30.70.330">
    <property type="match status" value="1"/>
</dbReference>
<name>A0A9P6DVE1_9AGAM</name>
<dbReference type="GO" id="GO:0003723">
    <property type="term" value="F:RNA binding"/>
    <property type="evidence" value="ECO:0007669"/>
    <property type="project" value="UniProtKB-UniRule"/>
</dbReference>
<comment type="caution">
    <text evidence="4">The sequence shown here is derived from an EMBL/GenBank/DDBJ whole genome shotgun (WGS) entry which is preliminary data.</text>
</comment>
<dbReference type="InterPro" id="IPR035979">
    <property type="entry name" value="RBD_domain_sf"/>
</dbReference>
<accession>A0A9P6DVE1</accession>
<proteinExistence type="predicted"/>
<dbReference type="OrthoDB" id="7763451at2759"/>
<dbReference type="Proteomes" id="UP000886523">
    <property type="component" value="Unassembled WGS sequence"/>
</dbReference>
<feature type="region of interest" description="Disordered" evidence="2">
    <location>
        <begin position="264"/>
        <end position="296"/>
    </location>
</feature>
<dbReference type="PANTHER" id="PTHR32343">
    <property type="entry name" value="SERINE/ARGININE-RICH SPLICING FACTOR"/>
    <property type="match status" value="1"/>
</dbReference>
<keyword evidence="1" id="KW-0694">RNA-binding</keyword>
<sequence length="296" mass="31746">MTAIYSVQVGSDSSSLSLWLPREVSNIAPNTTKETLHEFFSFCGKINHIDLKAGDGEKTAQTATVAFEKASAVKTALMLNGGALDGSDNIAVTSDSEHVDVHANNNSGHPTEQESKPRAGIAAEYLAKGYHLSDSILQRTSSLSPFCHSLPSISLIAVNSNSNNRPVGAIEIDQKQGISTRFLEYIKTLDRRVGSKTIGPDQTVSGKLQATITHLDEQHSIKKQAEDYYAKAINSPFGQKVYSFYSTTSKQVLDIHEEAKRIAAQHKAANAPQTTGAPAEASASATTGLSEKAKQE</sequence>
<evidence type="ECO:0000256" key="2">
    <source>
        <dbReference type="SAM" id="MobiDB-lite"/>
    </source>
</evidence>
<organism evidence="4 5">
    <name type="scientific">Hydnum rufescens UP504</name>
    <dbReference type="NCBI Taxonomy" id="1448309"/>
    <lineage>
        <taxon>Eukaryota</taxon>
        <taxon>Fungi</taxon>
        <taxon>Dikarya</taxon>
        <taxon>Basidiomycota</taxon>
        <taxon>Agaricomycotina</taxon>
        <taxon>Agaricomycetes</taxon>
        <taxon>Cantharellales</taxon>
        <taxon>Hydnaceae</taxon>
        <taxon>Hydnum</taxon>
    </lineage>
</organism>
<evidence type="ECO:0000259" key="3">
    <source>
        <dbReference type="PROSITE" id="PS50102"/>
    </source>
</evidence>
<dbReference type="AlphaFoldDB" id="A0A9P6DVE1"/>
<evidence type="ECO:0000313" key="4">
    <source>
        <dbReference type="EMBL" id="KAF9516321.1"/>
    </source>
</evidence>
<evidence type="ECO:0000313" key="5">
    <source>
        <dbReference type="Proteomes" id="UP000886523"/>
    </source>
</evidence>
<gene>
    <name evidence="4" type="ORF">BS47DRAFT_1390783</name>
</gene>
<evidence type="ECO:0000256" key="1">
    <source>
        <dbReference type="PROSITE-ProRule" id="PRU00176"/>
    </source>
</evidence>
<protein>
    <recommendedName>
        <fullName evidence="3">RRM domain-containing protein</fullName>
    </recommendedName>
</protein>
<dbReference type="PROSITE" id="PS50102">
    <property type="entry name" value="RRM"/>
    <property type="match status" value="1"/>
</dbReference>
<dbReference type="InterPro" id="IPR000504">
    <property type="entry name" value="RRM_dom"/>
</dbReference>
<keyword evidence="5" id="KW-1185">Reference proteome</keyword>
<reference evidence="4" key="1">
    <citation type="journal article" date="2020" name="Nat. Commun.">
        <title>Large-scale genome sequencing of mycorrhizal fungi provides insights into the early evolution of symbiotic traits.</title>
        <authorList>
            <person name="Miyauchi S."/>
            <person name="Kiss E."/>
            <person name="Kuo A."/>
            <person name="Drula E."/>
            <person name="Kohler A."/>
            <person name="Sanchez-Garcia M."/>
            <person name="Morin E."/>
            <person name="Andreopoulos B."/>
            <person name="Barry K.W."/>
            <person name="Bonito G."/>
            <person name="Buee M."/>
            <person name="Carver A."/>
            <person name="Chen C."/>
            <person name="Cichocki N."/>
            <person name="Clum A."/>
            <person name="Culley D."/>
            <person name="Crous P.W."/>
            <person name="Fauchery L."/>
            <person name="Girlanda M."/>
            <person name="Hayes R.D."/>
            <person name="Keri Z."/>
            <person name="LaButti K."/>
            <person name="Lipzen A."/>
            <person name="Lombard V."/>
            <person name="Magnuson J."/>
            <person name="Maillard F."/>
            <person name="Murat C."/>
            <person name="Nolan M."/>
            <person name="Ohm R.A."/>
            <person name="Pangilinan J."/>
            <person name="Pereira M.F."/>
            <person name="Perotto S."/>
            <person name="Peter M."/>
            <person name="Pfister S."/>
            <person name="Riley R."/>
            <person name="Sitrit Y."/>
            <person name="Stielow J.B."/>
            <person name="Szollosi G."/>
            <person name="Zifcakova L."/>
            <person name="Stursova M."/>
            <person name="Spatafora J.W."/>
            <person name="Tedersoo L."/>
            <person name="Vaario L.M."/>
            <person name="Yamada A."/>
            <person name="Yan M."/>
            <person name="Wang P."/>
            <person name="Xu J."/>
            <person name="Bruns T."/>
            <person name="Baldrian P."/>
            <person name="Vilgalys R."/>
            <person name="Dunand C."/>
            <person name="Henrissat B."/>
            <person name="Grigoriev I.V."/>
            <person name="Hibbett D."/>
            <person name="Nagy L.G."/>
            <person name="Martin F.M."/>
        </authorList>
    </citation>
    <scope>NUCLEOTIDE SEQUENCE</scope>
    <source>
        <strain evidence="4">UP504</strain>
    </source>
</reference>
<feature type="domain" description="RRM" evidence="3">
    <location>
        <begin position="24"/>
        <end position="97"/>
    </location>
</feature>
<dbReference type="InterPro" id="IPR012677">
    <property type="entry name" value="Nucleotide-bd_a/b_plait_sf"/>
</dbReference>
<dbReference type="EMBL" id="MU128940">
    <property type="protein sequence ID" value="KAF9516321.1"/>
    <property type="molecule type" value="Genomic_DNA"/>
</dbReference>
<dbReference type="Pfam" id="PF00076">
    <property type="entry name" value="RRM_1"/>
    <property type="match status" value="1"/>
</dbReference>
<dbReference type="PANTHER" id="PTHR32343:SF10">
    <property type="entry name" value="RNA-BINDING REGION RNP-1 DOMAIN-CONTAINING PROTEIN"/>
    <property type="match status" value="1"/>
</dbReference>
<dbReference type="SUPFAM" id="SSF54928">
    <property type="entry name" value="RNA-binding domain, RBD"/>
    <property type="match status" value="1"/>
</dbReference>